<feature type="chain" id="PRO_5023510453" description="Surface protein gp120" evidence="32">
    <location>
        <begin position="32"/>
        <end position="510"/>
    </location>
</feature>
<evidence type="ECO:0000259" key="36">
    <source>
        <dbReference type="Pfam" id="PF00517"/>
    </source>
</evidence>
<feature type="disulfide bond" evidence="32">
    <location>
        <begin position="234"/>
        <end position="245"/>
    </location>
</feature>
<feature type="region of interest" description="CD4-binding loop" evidence="32">
    <location>
        <begin position="367"/>
        <end position="377"/>
    </location>
</feature>
<evidence type="ECO:0000256" key="31">
    <source>
        <dbReference type="ARBA" id="ARBA00023296"/>
    </source>
</evidence>
<dbReference type="FunFam" id="1.20.5.490:FF:000001">
    <property type="entry name" value="Envelope glycoprotein gp160"/>
    <property type="match status" value="1"/>
</dbReference>
<dbReference type="GO" id="GO:0044175">
    <property type="term" value="C:host cell endosome membrane"/>
    <property type="evidence" value="ECO:0007669"/>
    <property type="project" value="UniProtKB-SubCell"/>
</dbReference>
<feature type="region of interest" description="Immunosuppression" evidence="32">
    <location>
        <begin position="573"/>
        <end position="591"/>
    </location>
</feature>
<comment type="PTM">
    <text evidence="32">Palmitoylation of the transmembrane protein and of Env polyprotein (prior to its proteolytic cleavage) is essential for their association with host cell membrane lipid rafts. Palmitoylation is therefore required for envelope trafficking to classical lipid rafts, but not for viral replication.</text>
</comment>
<evidence type="ECO:0000256" key="27">
    <source>
        <dbReference type="ARBA" id="ARBA00023157"/>
    </source>
</evidence>
<feature type="lipid moiety-binding region" description="S-palmitoyl cysteine; by host" evidence="32">
    <location>
        <position position="763"/>
    </location>
</feature>
<dbReference type="Pfam" id="PF00516">
    <property type="entry name" value="GP120"/>
    <property type="match status" value="1"/>
</dbReference>
<evidence type="ECO:0000256" key="13">
    <source>
        <dbReference type="ARBA" id="ARBA00022685"/>
    </source>
</evidence>
<feature type="topological domain" description="Extracellular" evidence="32">
    <location>
        <begin position="32"/>
        <end position="683"/>
    </location>
</feature>
<comment type="domain">
    <text evidence="32">The membrane proximal external region (MPER) present in gp41 is a tryptophan-rich region recognized by the antibodies 2F5, Z13, and 4E10. MPER seems to play a role in fusion.</text>
</comment>
<dbReference type="GO" id="GO:0075512">
    <property type="term" value="P:clathrin-dependent endocytosis of virus by host cell"/>
    <property type="evidence" value="ECO:0007669"/>
    <property type="project" value="UniProtKB-UniRule"/>
</dbReference>
<feature type="chain" id="PRO_5023510455" description="Transmembrane protein gp41" evidence="32">
    <location>
        <begin position="511"/>
        <end position="862"/>
    </location>
</feature>
<feature type="coiled-coil region" evidence="32">
    <location>
        <begin position="632"/>
        <end position="666"/>
    </location>
</feature>
<organismHost>
    <name type="scientific">Homo sapiens</name>
    <name type="common">Human</name>
    <dbReference type="NCBI Taxonomy" id="9606"/>
</organismHost>
<evidence type="ECO:0000256" key="11">
    <source>
        <dbReference type="ARBA" id="ARBA00022581"/>
    </source>
</evidence>
<feature type="compositionally biased region" description="Basic and acidic residues" evidence="34">
    <location>
        <begin position="722"/>
        <end position="731"/>
    </location>
</feature>
<comment type="miscellaneous">
    <text evidence="32">HIV-1 lineages are divided in three main groups, M (for Major), O (for Outlier), and N (for New, or Non-M, Non-O). The vast majority of strains found worldwide belong to the group M. Group O seems to be endemic to and largely confined to Cameroon and neighboring countries in West Central Africa, where these viruses represent a small minority of HIV-1 strains. The group N is represented by a limited number of isolates from Cameroonian persons. The group M is further subdivided in 9 clades or subtypes (A to D, F to H, J and K).</text>
</comment>
<keyword evidence="12 32" id="KW-1162">Viral penetration into host cytoplasm</keyword>
<keyword evidence="14 32" id="KW-0812">Transmembrane</keyword>
<evidence type="ECO:0000256" key="5">
    <source>
        <dbReference type="ARBA" id="ARBA00004578"/>
    </source>
</evidence>
<keyword evidence="8 32" id="KW-1170">Fusion of virus membrane with host endosomal membrane</keyword>
<evidence type="ECO:0000313" key="37">
    <source>
        <dbReference type="EMBL" id="AIS43723.1"/>
    </source>
</evidence>
<feature type="site" description="Cleavage; by host furin" evidence="32">
    <location>
        <begin position="510"/>
        <end position="511"/>
    </location>
</feature>
<dbReference type="FunFam" id="1.10.287.210:FF:000001">
    <property type="entry name" value="Envelope glycoprotein gp160"/>
    <property type="match status" value="1"/>
</dbReference>
<keyword evidence="18 32" id="KW-0946">Virion</keyword>
<comment type="caution">
    <text evidence="32 33">Lacks conserved residue(s) required for the propagation of feature annotation.</text>
</comment>
<comment type="function">
    <text evidence="32">Surface protein gp120: Attaches the virus to the host lymphoid cell by binding to the primary receptor CD4. This interaction induces a structural rearrangement creating a high affinity binding site for a chemokine coreceptor like CXCR4 and/or CCR5. Acts as a ligand for CD209/DC-SIGN and CLEC4M/DC-SIGNR, which are respectively found on dendritic cells (DCs), and on endothelial cells of liver sinusoids and lymph node sinuses. These interactions allow capture of viral particles at mucosal surfaces by these cells and subsequent transmission to permissive cells. HIV subverts the migration properties of dendritic cells to gain access to CD4+ T-cells in lymph nodes. Virus transmission to permissive T-cells occurs either in trans (without DCs infection, through viral capture and transmission), or in cis (following DCs productive infection, through the usual CD4-gp120 interaction), thereby inducing a robust infection. In trans infection, bound virions remain infectious over days and it is proposed that they are not degraded, but protected in non-lysosomal acidic organelles within the DCs close to the cell membrane thus contributing to the viral infectious potential during DCs' migration from the periphery to the lymphoid tissues. On arrival at lymphoid tissues, intact virions recycle back to DCs' cell surface allowing virus transmission to CD4+ T-cells.</text>
</comment>
<dbReference type="InterPro" id="IPR037527">
    <property type="entry name" value="Gp160"/>
</dbReference>
<feature type="region of interest" description="V5" evidence="32">
    <location>
        <begin position="460"/>
        <end position="470"/>
    </location>
</feature>
<comment type="subunit">
    <text evidence="32">The mature envelope protein (Env) consists of a homotrimer of non-covalently associated gp120-gp41 heterodimers. The resulting complex protrudes from the virus surface as a spike. There seems to be as few as 10 spikes on the average virion. Surface protein gp120 interacts with host CD4, CCR5 and CXCR4. Gp120 also interacts with the C-type lectins CD209/DC-SIGN and CLEC4M/DC-SIGNR (collectively referred to as DC-SIGN(R)). Gp120 and gp41 interact with GalCer. Gp120 interacts with host ITGA4/ITGB7 complex; on CD4+ T-cells, this interaction results in rapid activation of integrin ITGAL/LFA-1, which facilitates efficient cell-to-cell spreading of HIV-1. Gp120 interacts with cell-associated heparan sulfate; this interaction increases virus infectivity on permissive cells and may be involved in infection of CD4- cells.</text>
</comment>
<keyword evidence="21 32" id="KW-1164">Virus endocytosis by host</keyword>
<comment type="similarity">
    <text evidence="32">Belongs to the HIV-1 env protein family.</text>
</comment>
<dbReference type="SUPFAM" id="SSF56502">
    <property type="entry name" value="gp120 core"/>
    <property type="match status" value="2"/>
</dbReference>
<dbReference type="HAMAP" id="MF_04083">
    <property type="entry name" value="HIV_ENV"/>
    <property type="match status" value="1"/>
</dbReference>
<dbReference type="GO" id="GO:0019064">
    <property type="term" value="P:fusion of virus membrane with host plasma membrane"/>
    <property type="evidence" value="ECO:0007669"/>
    <property type="project" value="UniProtKB-UniRule"/>
</dbReference>
<comment type="subcellular location">
    <molecule>Surface protein gp120</molecule>
    <subcellularLocation>
        <location evidence="32">Virion membrane</location>
        <topology evidence="32">Peripheral membrane protein</topology>
    </subcellularLocation>
    <subcellularLocation>
        <location evidence="32">Host cell membrane</location>
        <topology evidence="32">Peripheral membrane protein</topology>
    </subcellularLocation>
    <subcellularLocation>
        <location evidence="32">Host endosome membrane</location>
        <topology evidence="32">Single-pass type I membrane protein</topology>
    </subcellularLocation>
    <text evidence="32">The surface protein is not anchored to the viral envelope, but associates with the extravirion surface through its binding to TM. It is probably concentrated at the site of budding and incorporated into the virions possibly by contacts between the cytoplasmic tail of Env and the N-terminus of Gag.</text>
</comment>
<evidence type="ECO:0000256" key="10">
    <source>
        <dbReference type="ARBA" id="ARBA00022570"/>
    </source>
</evidence>
<evidence type="ECO:0000256" key="18">
    <source>
        <dbReference type="ARBA" id="ARBA00022844"/>
    </source>
</evidence>
<dbReference type="InterPro" id="IPR036377">
    <property type="entry name" value="Gp120_core_sf"/>
</dbReference>
<dbReference type="GO" id="GO:0016020">
    <property type="term" value="C:membrane"/>
    <property type="evidence" value="ECO:0007669"/>
    <property type="project" value="UniProtKB-UniRule"/>
</dbReference>
<dbReference type="Pfam" id="PF00517">
    <property type="entry name" value="GP41"/>
    <property type="match status" value="1"/>
</dbReference>
<evidence type="ECO:0000256" key="6">
    <source>
        <dbReference type="ARBA" id="ARBA00004650"/>
    </source>
</evidence>
<evidence type="ECO:0000256" key="28">
    <source>
        <dbReference type="ARBA" id="ARBA00023180"/>
    </source>
</evidence>
<dbReference type="InterPro" id="IPR000328">
    <property type="entry name" value="GP41-like"/>
</dbReference>
<dbReference type="EMBL" id="KM218050">
    <property type="protein sequence ID" value="AIS43723.1"/>
    <property type="molecule type" value="Genomic_RNA"/>
</dbReference>
<evidence type="ECO:0000256" key="26">
    <source>
        <dbReference type="ARBA" id="ARBA00023139"/>
    </source>
</evidence>
<feature type="topological domain" description="Cytoplasmic" evidence="32">
    <location>
        <begin position="705"/>
        <end position="862"/>
    </location>
</feature>
<feature type="region of interest" description="Fusion peptide" evidence="32">
    <location>
        <begin position="511"/>
        <end position="531"/>
    </location>
</feature>
<keyword evidence="17 32" id="KW-1161">Viral attachment to host cell</keyword>
<feature type="disulfide bond" evidence="32">
    <location>
        <begin position="597"/>
        <end position="603"/>
    </location>
</feature>
<keyword evidence="7 32" id="KW-1168">Fusion of virus membrane with host membrane</keyword>
<name>A0A0E3EBW7_HV1</name>
<comment type="miscellaneous">
    <text evidence="32">Inhibitors targeting HIV-1 viral envelope proteins are used as antiretroviral drugs. Attachment of virions to the cell surface via non-specific interactions and CD4 binding can be blocked by inhibitors that include cyanovirin-N, cyclotriazadisulfonamide analogs, PRO 2000, TNX 355 and PRO 542. In addition, BMS 806 can block CD4-induced conformational changes. Env interactions with the coreceptor molecules can be targeted by CCR5 antagonists including SCH-D, maraviroc (UK 427857) and aplaviroc (GW 873140), and the CXCR4 antagonist AMD 070. Fusion of viral and cellular membranes can be inhibited by peptides such as enfuvirtide and tifuvirtide (T 1249). Resistance to inhibitors associated with mutations in Env are observed. Most of the time, single mutations confer only a modest reduction in drug susceptibility. Combination of several mutations is usually required to develop a high-level drug resistance.</text>
</comment>
<keyword evidence="27 32" id="KW-1015">Disulfide bond</keyword>
<organism evidence="37">
    <name type="scientific">Human immunodeficiency virus type 1</name>
    <name type="common">HIV-1</name>
    <dbReference type="NCBI Taxonomy" id="11676"/>
    <lineage>
        <taxon>Viruses</taxon>
        <taxon>Riboviria</taxon>
        <taxon>Pararnavirae</taxon>
        <taxon>Artverviricota</taxon>
        <taxon>Revtraviricetes</taxon>
        <taxon>Ortervirales</taxon>
        <taxon>Retroviridae</taxon>
        <taxon>Orthoretrovirinae</taxon>
        <taxon>Lentivirus</taxon>
        <taxon>Lentivirus humimdef1</taxon>
    </lineage>
</organism>
<evidence type="ECO:0000256" key="34">
    <source>
        <dbReference type="SAM" id="MobiDB-lite"/>
    </source>
</evidence>
<keyword evidence="11 32" id="KW-0945">Host-virus interaction</keyword>
<feature type="chain" id="PRO_5023510454" description="Envelope glycoprotein gp160" evidence="32">
    <location>
        <begin position="32"/>
        <end position="862"/>
    </location>
</feature>
<proteinExistence type="inferred from homology"/>
<keyword evidence="29 32" id="KW-0899">Viral immunoevasion</keyword>
<evidence type="ECO:0000256" key="12">
    <source>
        <dbReference type="ARBA" id="ARBA00022595"/>
    </source>
</evidence>
<keyword evidence="20 32" id="KW-0261">Viral envelope protein</keyword>
<evidence type="ECO:0000256" key="4">
    <source>
        <dbReference type="ARBA" id="ARBA00004563"/>
    </source>
</evidence>
<keyword evidence="31 32" id="KW-1160">Virus entry into host cell</keyword>
<evidence type="ECO:0000256" key="15">
    <source>
        <dbReference type="ARBA" id="ARBA00022703"/>
    </source>
</evidence>
<feature type="domain" description="Retroviral envelope protein GP41-like" evidence="36">
    <location>
        <begin position="529"/>
        <end position="720"/>
    </location>
</feature>
<dbReference type="GO" id="GO:0019062">
    <property type="term" value="P:virion attachment to host cell"/>
    <property type="evidence" value="ECO:0007669"/>
    <property type="project" value="UniProtKB-UniRule"/>
</dbReference>
<comment type="PTM">
    <text evidence="32">Specific enzymatic cleavages in vivo yield mature proteins. Envelope glycoproteins are synthesized as a inactive precursor that is heavily N-glycosylated and processed likely by host cell furin in the Golgi to yield the mature SU and TM proteins. The cleavage site between SU and TM requires the minimal sequence [KR]-X-[KR]-R. About 2 of the 9 disulfide bonds of gp41 are reduced by P4HB/PDI, following binding to CD4 receptor.</text>
</comment>
<evidence type="ECO:0000256" key="25">
    <source>
        <dbReference type="ARBA" id="ARBA00023136"/>
    </source>
</evidence>
<comment type="domain">
    <text evidence="32">The CD4-binding region is targeted by the antibody b12.</text>
</comment>
<dbReference type="GO" id="GO:0052031">
    <property type="term" value="P:symbiont-mediated perturbation of host defense response"/>
    <property type="evidence" value="ECO:0007669"/>
    <property type="project" value="UniProtKB-UniRule"/>
</dbReference>
<keyword evidence="10 32" id="KW-1165">Clathrin-mediated endocytosis of virus by host</keyword>
<evidence type="ECO:0000256" key="22">
    <source>
        <dbReference type="ARBA" id="ARBA00022989"/>
    </source>
</evidence>
<keyword evidence="15 32" id="KW-0053">Apoptosis</keyword>
<feature type="disulfide bond" evidence="32">
    <location>
        <begin position="224"/>
        <end position="253"/>
    </location>
</feature>
<dbReference type="GO" id="GO:0005198">
    <property type="term" value="F:structural molecule activity"/>
    <property type="evidence" value="ECO:0007669"/>
    <property type="project" value="UniProtKB-UniRule"/>
</dbReference>
<keyword evidence="26 32" id="KW-0564">Palmitate</keyword>
<accession>A0A0E3EBW7</accession>
<dbReference type="InterPro" id="IPR000777">
    <property type="entry name" value="HIV1_Gp120"/>
</dbReference>
<dbReference type="GO" id="GO:0019082">
    <property type="term" value="P:viral protein processing"/>
    <property type="evidence" value="ECO:0007669"/>
    <property type="project" value="UniProtKB-UniRule"/>
</dbReference>
<dbReference type="CDD" id="cd09909">
    <property type="entry name" value="HIV-1-like_HR1-HR2"/>
    <property type="match status" value="1"/>
</dbReference>
<dbReference type="GO" id="GO:0039654">
    <property type="term" value="P:fusion of virus membrane with host endosome membrane"/>
    <property type="evidence" value="ECO:0007669"/>
    <property type="project" value="UniProtKB-UniRule"/>
</dbReference>
<keyword evidence="13 32" id="KW-0165">Cleavage on pair of basic residues</keyword>
<feature type="transmembrane region" description="Helical" evidence="33">
    <location>
        <begin position="511"/>
        <end position="534"/>
    </location>
</feature>
<evidence type="ECO:0000256" key="32">
    <source>
        <dbReference type="HAMAP-Rule" id="MF_04083"/>
    </source>
</evidence>
<evidence type="ECO:0000256" key="29">
    <source>
        <dbReference type="ARBA" id="ARBA00023280"/>
    </source>
</evidence>
<keyword evidence="19 32" id="KW-1043">Host membrane</keyword>
<evidence type="ECO:0000256" key="7">
    <source>
        <dbReference type="ARBA" id="ARBA00022506"/>
    </source>
</evidence>
<keyword evidence="30 32" id="KW-0449">Lipoprotein</keyword>
<evidence type="ECO:0000259" key="35">
    <source>
        <dbReference type="Pfam" id="PF00516"/>
    </source>
</evidence>
<feature type="transmembrane region" description="Helical" evidence="33">
    <location>
        <begin position="20"/>
        <end position="41"/>
    </location>
</feature>
<evidence type="ECO:0000256" key="19">
    <source>
        <dbReference type="ARBA" id="ARBA00022870"/>
    </source>
</evidence>
<feature type="disulfide bond" evidence="32">
    <location>
        <begin position="53"/>
        <end position="73"/>
    </location>
</feature>
<comment type="function">
    <text evidence="32">Envelope glycoprotein gp160: Oligomerizes in the host endoplasmic reticulum into predominantly trimers. In a second time, gp160 transits in the host Golgi, where glycosylation is completed. The precursor is then proteolytically cleaved in the trans-Golgi and thereby activated by cellular furin or furin-like proteases to produce gp120 and gp41.</text>
</comment>
<evidence type="ECO:0000256" key="14">
    <source>
        <dbReference type="ARBA" id="ARBA00022692"/>
    </source>
</evidence>
<feature type="transmembrane region" description="Helical" evidence="33">
    <location>
        <begin position="677"/>
        <end position="704"/>
    </location>
</feature>
<dbReference type="FunFam" id="2.170.40.20:FF:000003">
    <property type="entry name" value="Envelope glycoprotein gp160"/>
    <property type="match status" value="1"/>
</dbReference>
<comment type="domain">
    <text evidence="32 33">The 17 amino acids long immunosuppressive region is present in many retroviral envelope proteins. Synthetic peptides derived from this relatively conserved sequence inhibit immune function in vitro and in vivo.</text>
</comment>
<dbReference type="GO" id="GO:1903911">
    <property type="term" value="P:positive regulation of receptor clustering"/>
    <property type="evidence" value="ECO:0007669"/>
    <property type="project" value="UniProtKB-UniRule"/>
</dbReference>
<dbReference type="FunFam" id="2.170.40.20:FF:000004">
    <property type="entry name" value="Envelope glycoprotein gp160"/>
    <property type="match status" value="1"/>
</dbReference>
<evidence type="ECO:0000256" key="33">
    <source>
        <dbReference type="RuleBase" id="RU363095"/>
    </source>
</evidence>
<comment type="PTM">
    <text evidence="32">Highly glycosylated by host. The high number of glycan on the protein is reffered to as 'glycan shield' because it contributes to hide protein sequence from adaptive immune system.</text>
</comment>
<comment type="function">
    <text evidence="32">Transmembrane protein gp41: Acts as a class I viral fusion protein. Under the current model, the protein has at least 3 conformational states: pre-fusion native state, pre-hairpin intermediate state, and post-fusion hairpin state. During fusion of viral and target intracellular membranes, the coiled coil regions (heptad repeats) assume a trimer-of-hairpins structure, positioning the fusion peptide in close proximity to the C-terminal region of the ectodomain. The formation of this structure appears to drive apposition and subsequent fusion of viral and target cell membranes. Complete fusion occurs in host cell endosomes and is dynamin-dependent, however some lipid transfer might occur at the plasma membrane. The virus undergoes clathrin-dependent internalization long before endosomal fusion, thus minimizing the surface exposure of conserved viral epitopes during fusion and reducing the efficacy of inhibitors targeting these epitopes. Membranes fusion leads to delivery of the nucleocapsid into the cytoplasm.</text>
</comment>
<protein>
    <recommendedName>
        <fullName evidence="32">Envelope glycoprotein gp160</fullName>
    </recommendedName>
    <alternativeName>
        <fullName evidence="32">Env polyprotein</fullName>
    </alternativeName>
    <component>
        <recommendedName>
            <fullName evidence="32">Surface protein gp120</fullName>
            <shortName evidence="32">SU</shortName>
        </recommendedName>
        <alternativeName>
            <fullName evidence="32">Glycoprotein 120</fullName>
            <shortName evidence="32">gp120</shortName>
        </alternativeName>
    </component>
    <component>
        <recommendedName>
            <fullName evidence="32">Transmembrane protein gp41</fullName>
            <shortName evidence="32">TM</shortName>
        </recommendedName>
        <alternativeName>
            <fullName evidence="32">Glycoprotein 41</fullName>
            <shortName evidence="32">gp41</shortName>
        </alternativeName>
    </component>
</protein>
<feature type="domain" description="Human immunodeficiency virus 1 envelope glycoprotein Gp120" evidence="35">
    <location>
        <begin position="33"/>
        <end position="510"/>
    </location>
</feature>
<gene>
    <name evidence="32 37" type="primary">env</name>
</gene>
<comment type="subcellular location">
    <subcellularLocation>
        <location evidence="3">Host cell membrane</location>
        <topology evidence="3">Peripheral membrane protein</topology>
    </subcellularLocation>
    <subcellularLocation>
        <location evidence="1">Host cell membrane</location>
        <topology evidence="1">Single-pass type I membrane protein</topology>
    </subcellularLocation>
    <subcellularLocation>
        <location evidence="2">Host endosome membrane</location>
        <topology evidence="2">Peripheral membrane protein</topology>
    </subcellularLocation>
    <subcellularLocation>
        <location evidence="5">Host endosome membrane</location>
        <topology evidence="5">Single-pass type I membrane protein</topology>
    </subcellularLocation>
    <subcellularLocation>
        <location evidence="6">Virion membrane</location>
        <topology evidence="6">Peripheral membrane protein</topology>
    </subcellularLocation>
    <subcellularLocation>
        <location evidence="4">Virion membrane</location>
        <topology evidence="4">Single-pass type I membrane protein</topology>
    </subcellularLocation>
</comment>
<sequence length="862" mass="97687">MRVKETQMNWPNLWKWGTLILGLVIICSASDNLWVTVYYGVPVWRDANTTLFCASDAKAHETEVHNVWATYACVPTDPNPQEIPLENVTENFNMWKNNMVEQMQEDVISLWDQSLKPCVKLTPLCVTLNCTKANLTNINETTASNGIGNITDEVRNCSFNMTTLLSDKKRLVHALFYKLDIVPIKDNQNSSVSSGEYRLINCNTSVIKQACPKISFNPIPIHYCTPAGYAILKCNDKNFNGTGPCKNVSSVQCTHGIKPVVSTQLLLNGSLAEEEIIIRSESLTNNAKTIIVHLNKSVEISCTRPSNNTRTGINIGPGRAFYRTGDITGDIRQAYCEINGTKWNETLRQVAKKLKEHFNKTIKFQPPSGGDLEITMHHFNCRGEFFYCNTTKLFNSTWIGNETMVEGNNNDTIILPCRIKQIINMWQGAGQAMYAPPISGIIKCVSNITGILLTRDGGNNTNTSETFRPGGGNIKDNWRSELYKYKVVQIEPLGVAPTRAKRRVVEREKRAVGIGAMIFGFLGAAGSTMGAASITLTVQARHLLSGIVQQQSNLLRAIEAQQHMLQLTVWGIKQLQARVLAVERYLKDQKFLGLWGCSGKTICTTAVPWNSSWSNKSYEEIWNNMTWIEWEREISNYTNQIYEILTESQDQQDRNEKDLLELDKWASLWNWFDITNWLWYIRIFIMIVGGLIGLRIIFAVFSIVNRVRQGYSPLSFQTPSHHQREPDRPEGIEEGGGEQDRDRSVRLVSGFLALFWDDLRSLCLFSYHRLRDFSLIAARTVELLGRSSLKGLRRGWEGLKYLGNLLLYWGQELKISAISLFNAVAIAVAGWTDRVIEVAQRAWRTILHIPRRIRQGLERVLV</sequence>
<evidence type="ECO:0000256" key="16">
    <source>
        <dbReference type="ARBA" id="ARBA00022729"/>
    </source>
</evidence>
<evidence type="ECO:0000256" key="17">
    <source>
        <dbReference type="ARBA" id="ARBA00022804"/>
    </source>
</evidence>
<evidence type="ECO:0000256" key="23">
    <source>
        <dbReference type="ARBA" id="ARBA00023046"/>
    </source>
</evidence>
<feature type="region of interest" description="MPER; binding to GalCer" evidence="32">
    <location>
        <begin position="661"/>
        <end position="682"/>
    </location>
</feature>
<evidence type="ECO:0000256" key="2">
    <source>
        <dbReference type="ARBA" id="ARBA00004433"/>
    </source>
</evidence>
<dbReference type="Gene3D" id="1.10.287.210">
    <property type="match status" value="1"/>
</dbReference>
<feature type="region of interest" description="Disordered" evidence="34">
    <location>
        <begin position="715"/>
        <end position="741"/>
    </location>
</feature>
<feature type="short sequence motif" description="YXXL motif; contains endocytosis signal" evidence="32">
    <location>
        <begin position="711"/>
        <end position="714"/>
    </location>
</feature>
<keyword evidence="23 32" id="KW-1039">Host endosome</keyword>
<comment type="domain">
    <text evidence="32">The YXXL motif is involved in determining the exact site of viral release at the surface of infected mononuclear cells and promotes endocytosis. YXXL and di-leucine endocytosis motifs interact directly or indirectly with the clathrin adapter complexes, opperate independently, and their activities are not additive.</text>
</comment>
<dbReference type="Gene3D" id="2.170.40.20">
    <property type="entry name" value="Human immunodeficiency virus 1, Gp160, envelope glycoprotein"/>
    <property type="match status" value="2"/>
</dbReference>
<reference evidence="37" key="1">
    <citation type="journal article" date="2015" name="JAIDS">
        <title>Comprehensive Characterization of the Transmitted/founder env Genes from a Single MSM Cohort in China.</title>
        <authorList>
            <person name="Chen Y."/>
            <person name="Li N."/>
            <person name="Zhang T."/>
            <person name="Huang X."/>
            <person name="Cai F."/>
            <person name="Vandergrift N."/>
            <person name="Xin R."/>
            <person name="Meng Z."/>
            <person name="Zhang X."/>
            <person name="Jiang C."/>
            <person name="Xu X."/>
            <person name="Montefiori D.C."/>
            <person name="Gao F."/>
            <person name="Wu H."/>
        </authorList>
    </citation>
    <scope>NUCLEOTIDE SEQUENCE</scope>
    <source>
        <strain evidence="37">BJOX025000.e10</strain>
    </source>
</reference>
<keyword evidence="24 32" id="KW-0175">Coiled coil</keyword>
<evidence type="ECO:0000256" key="30">
    <source>
        <dbReference type="ARBA" id="ARBA00023288"/>
    </source>
</evidence>
<evidence type="ECO:0000256" key="9">
    <source>
        <dbReference type="ARBA" id="ARBA00022511"/>
    </source>
</evidence>
<keyword evidence="16 32" id="KW-0732">Signal</keyword>
<keyword evidence="25 32" id="KW-0472">Membrane</keyword>
<evidence type="ECO:0000256" key="3">
    <source>
        <dbReference type="ARBA" id="ARBA00004505"/>
    </source>
</evidence>
<dbReference type="GO" id="GO:0019031">
    <property type="term" value="C:viral envelope"/>
    <property type="evidence" value="ECO:0007669"/>
    <property type="project" value="UniProtKB-KW"/>
</dbReference>
<dbReference type="GO" id="GO:0020002">
    <property type="term" value="C:host cell plasma membrane"/>
    <property type="evidence" value="ECO:0007669"/>
    <property type="project" value="UniProtKB-SubCell"/>
</dbReference>
<dbReference type="GO" id="GO:0055036">
    <property type="term" value="C:virion membrane"/>
    <property type="evidence" value="ECO:0007669"/>
    <property type="project" value="UniProtKB-SubCell"/>
</dbReference>
<keyword evidence="9 32" id="KW-1032">Host cell membrane</keyword>
<dbReference type="Gene3D" id="1.20.5.490">
    <property type="entry name" value="Single helix bin"/>
    <property type="match status" value="1"/>
</dbReference>
<evidence type="ECO:0000256" key="1">
    <source>
        <dbReference type="ARBA" id="ARBA00004402"/>
    </source>
</evidence>
<keyword evidence="28 32" id="KW-0325">Glycoprotein</keyword>
<evidence type="ECO:0000256" key="20">
    <source>
        <dbReference type="ARBA" id="ARBA00022879"/>
    </source>
</evidence>
<dbReference type="GO" id="GO:1903908">
    <property type="term" value="P:positive regulation of plasma membrane raft polarization"/>
    <property type="evidence" value="ECO:0007669"/>
    <property type="project" value="UniProtKB-UniRule"/>
</dbReference>
<evidence type="ECO:0000256" key="24">
    <source>
        <dbReference type="ARBA" id="ARBA00023054"/>
    </source>
</evidence>
<comment type="domain">
    <text evidence="32">Some of the most genetically diverse regions of the viral genome are present in Env. They are called variable regions 1 through 5 (V1 through V5). Coreceptor usage of gp120 is determined mainly by the primary structure of the third variable region (V3) in the outer domain of gp120. The sequence of V3 determines which coreceptor, CCR5 and/or CXCR4 (corresponding to R5/macrophage, X4/T cell and R5X4/T cell and macrophage tropism), is used to trigger the fusion potential of the Env complex, and hence which cells the virus can infect. Binding to CCR5 involves a region adjacent in addition to V3.</text>
</comment>
<dbReference type="SUPFAM" id="SSF58069">
    <property type="entry name" value="Virus ectodomain"/>
    <property type="match status" value="1"/>
</dbReference>
<evidence type="ECO:0000256" key="8">
    <source>
        <dbReference type="ARBA" id="ARBA00022510"/>
    </source>
</evidence>
<comment type="subcellular location">
    <molecule>Transmembrane protein gp41</molecule>
    <subcellularLocation>
        <location evidence="32">Virion membrane</location>
        <topology evidence="32">Single-pass type I membrane protein</topology>
    </subcellularLocation>
    <subcellularLocation>
        <location evidence="32">Host cell membrane</location>
        <topology evidence="32">Single-pass type I membrane protein</topology>
    </subcellularLocation>
    <subcellularLocation>
        <location evidence="32">Host endosome membrane</location>
        <topology evidence="32">Single-pass type I membrane protein</topology>
    </subcellularLocation>
    <text evidence="32">It is probably concentrated at the site of budding and incorporated into the virions possibly by contacts between the cytoplasmic tail of Env and the N-terminus of Gag.</text>
</comment>
<keyword evidence="22 32" id="KW-1133">Transmembrane helix</keyword>
<evidence type="ECO:0000256" key="21">
    <source>
        <dbReference type="ARBA" id="ARBA00022890"/>
    </source>
</evidence>